<sequence>MPLHYLSSLTSPKRTPQSNRHLGVTLACVAGALNAGGFLAVGQYTSHMTGMLSSAADDFMLGKFLPAFAALFMLFAFAWGAACTALIVNYAKRNQFRYVYTPVLLLEALLLLLFGLVGVRLQEHAVVTVSLTTVLLCYVMGLQNALITKISNAEIRTTHVTGLVTDIGIEMGKLIYWNRHQGKSEGETEGEAGKQNQVGANMQKLRLHLMLVSAFFSGGILGAFGFQYFGFISTLPIAMALVLLSLAPRLKKL</sequence>
<dbReference type="Pfam" id="PF06912">
    <property type="entry name" value="DUF1275"/>
    <property type="match status" value="1"/>
</dbReference>
<keyword evidence="1" id="KW-0812">Transmembrane</keyword>
<dbReference type="EMBL" id="JACOGF010000005">
    <property type="protein sequence ID" value="MBC3918270.1"/>
    <property type="molecule type" value="Genomic_DNA"/>
</dbReference>
<dbReference type="InterPro" id="IPR010699">
    <property type="entry name" value="DUF1275"/>
</dbReference>
<feature type="transmembrane region" description="Helical" evidence="1">
    <location>
        <begin position="228"/>
        <end position="247"/>
    </location>
</feature>
<accession>A0ABR6ZRY0</accession>
<reference evidence="2 3" key="1">
    <citation type="submission" date="2020-08" db="EMBL/GenBank/DDBJ databases">
        <title>Novel species isolated from subtropical streams in China.</title>
        <authorList>
            <person name="Lu H."/>
        </authorList>
    </citation>
    <scope>NUCLEOTIDE SEQUENCE [LARGE SCALE GENOMIC DNA]</scope>
    <source>
        <strain evidence="2 3">CY18W</strain>
    </source>
</reference>
<protein>
    <submittedName>
        <fullName evidence="2">DUF1275 domain-containing protein</fullName>
    </submittedName>
</protein>
<feature type="transmembrane region" description="Helical" evidence="1">
    <location>
        <begin position="21"/>
        <end position="44"/>
    </location>
</feature>
<evidence type="ECO:0000313" key="2">
    <source>
        <dbReference type="EMBL" id="MBC3918270.1"/>
    </source>
</evidence>
<name>A0ABR6ZRY0_9BURK</name>
<gene>
    <name evidence="2" type="ORF">H8L32_12335</name>
</gene>
<keyword evidence="1" id="KW-1133">Transmembrane helix</keyword>
<proteinExistence type="predicted"/>
<feature type="transmembrane region" description="Helical" evidence="1">
    <location>
        <begin position="64"/>
        <end position="91"/>
    </location>
</feature>
<keyword evidence="1" id="KW-0472">Membrane</keyword>
<keyword evidence="3" id="KW-1185">Reference proteome</keyword>
<feature type="transmembrane region" description="Helical" evidence="1">
    <location>
        <begin position="98"/>
        <end position="119"/>
    </location>
</feature>
<organism evidence="2 3">
    <name type="scientific">Undibacterium hunanense</name>
    <dbReference type="NCBI Taxonomy" id="2762292"/>
    <lineage>
        <taxon>Bacteria</taxon>
        <taxon>Pseudomonadati</taxon>
        <taxon>Pseudomonadota</taxon>
        <taxon>Betaproteobacteria</taxon>
        <taxon>Burkholderiales</taxon>
        <taxon>Oxalobacteraceae</taxon>
        <taxon>Undibacterium</taxon>
    </lineage>
</organism>
<dbReference type="PANTHER" id="PTHR37314:SF4">
    <property type="entry name" value="UPF0700 TRANSMEMBRANE PROTEIN YOAK"/>
    <property type="match status" value="1"/>
</dbReference>
<dbReference type="PANTHER" id="PTHR37314">
    <property type="entry name" value="SLR0142 PROTEIN"/>
    <property type="match status" value="1"/>
</dbReference>
<evidence type="ECO:0000313" key="3">
    <source>
        <dbReference type="Proteomes" id="UP000650424"/>
    </source>
</evidence>
<dbReference type="RefSeq" id="WP_186947528.1">
    <property type="nucleotide sequence ID" value="NZ_JACOGF010000005.1"/>
</dbReference>
<evidence type="ECO:0000256" key="1">
    <source>
        <dbReference type="SAM" id="Phobius"/>
    </source>
</evidence>
<dbReference type="Proteomes" id="UP000650424">
    <property type="component" value="Unassembled WGS sequence"/>
</dbReference>
<feature type="transmembrane region" description="Helical" evidence="1">
    <location>
        <begin position="205"/>
        <end position="222"/>
    </location>
</feature>
<feature type="transmembrane region" description="Helical" evidence="1">
    <location>
        <begin position="125"/>
        <end position="147"/>
    </location>
</feature>
<comment type="caution">
    <text evidence="2">The sequence shown here is derived from an EMBL/GenBank/DDBJ whole genome shotgun (WGS) entry which is preliminary data.</text>
</comment>